<dbReference type="PROSITE" id="PS00108">
    <property type="entry name" value="PROTEIN_KINASE_ST"/>
    <property type="match status" value="1"/>
</dbReference>
<dbReference type="InterPro" id="IPR000719">
    <property type="entry name" value="Prot_kinase_dom"/>
</dbReference>
<dbReference type="Pfam" id="PF00069">
    <property type="entry name" value="Pkinase"/>
    <property type="match status" value="1"/>
</dbReference>
<dbReference type="Gene3D" id="3.30.200.20">
    <property type="entry name" value="Phosphorylase Kinase, domain 1"/>
    <property type="match status" value="1"/>
</dbReference>
<evidence type="ECO:0000313" key="9">
    <source>
        <dbReference type="EMBL" id="ACY14586.1"/>
    </source>
</evidence>
<evidence type="ECO:0000256" key="1">
    <source>
        <dbReference type="ARBA" id="ARBA00022679"/>
    </source>
</evidence>
<feature type="repeat" description="TPR" evidence="5">
    <location>
        <begin position="682"/>
        <end position="715"/>
    </location>
</feature>
<keyword evidence="10" id="KW-1185">Reference proteome</keyword>
<dbReference type="KEGG" id="hoh:Hoch_2041"/>
<dbReference type="Gene3D" id="1.10.510.10">
    <property type="entry name" value="Transferase(Phosphotransferase) domain 1"/>
    <property type="match status" value="1"/>
</dbReference>
<dbReference type="GO" id="GO:0005524">
    <property type="term" value="F:ATP binding"/>
    <property type="evidence" value="ECO:0007669"/>
    <property type="project" value="UniProtKB-UniRule"/>
</dbReference>
<keyword evidence="5" id="KW-0802">TPR repeat</keyword>
<feature type="compositionally biased region" description="Low complexity" evidence="7">
    <location>
        <begin position="299"/>
        <end position="320"/>
    </location>
</feature>
<dbReference type="InterPro" id="IPR011990">
    <property type="entry name" value="TPR-like_helical_dom_sf"/>
</dbReference>
<sequence length="884" mass="93496">MSGAGNSPVVLTAGQRVGRYEVRALLGRGGMGEVYEARDSGLRRRVAIKHLRPGDGASEHRRARLRREARVVAQLTHPMIVQVYDILERDDGDWIVMELVRGQTLAERNAAAPLNLPQILRCGRDVAEALAAAHRQGIVHRDLKAENVMLTDEGNIKVLDFGIAKQLALAEDDAGSVSLSVEGQLIGTLRTMSPEQARGMEVDERSDLFSLGVLIYELSAGVSPFAGVTPMDTLLRVGTHRQVPLAELPQCAGRVPPGLSALVEQLLEKARELRPASAAAVAAELGAMLRARGDDEGADASAGGAADARASAPAGARGARVFANGETEDVDAADGAAGDEATRDPEATHDIGGLAEVATDAPGGALHRFGARANSSDRTKTARRPAATARAATGGGANPAESGAAAANTGAQAVTAEAGAAAANGDDAAPARGRIWLPGLAAAVALAGAALLAAALWPAVSSSRSGASEVPGEAASARADADDSERGSGDGADPAGGPRAWYEAGMAELRNFHRPGAIDAAEALFQRMLRRDPDSAAGHAGLARAYWHRYAYADASRDPAFLQQTRALAERAVALDPLLADAHLSLGRVLLELGQLDQAESELRSALQLEPGNADAYYGMAHLYAHREQPAEAETAYRAAIERAPERRYLYDDLGALYVQLGRLDETAAQFERAIELAPDSIYGYSNLGVVHLLAGRYQAAAEALQDALKIQPSASLYSNLGTVLYAQGLYAPAVNAFERALEIGGANYHLLWGNLADAYRQIPGESEAAELHYRRALQLLEGELERHPEDATLRSRRALYLAKSGDCERALAEPSRLGQDAGDAAYTLQREAVANEICGRRERAIELLGAALRHGFPAAEIESDPELRELRAAPGYHRMRARE</sequence>
<protein>
    <submittedName>
        <fullName evidence="9">Serine/threonine protein kinase with TPR repeats</fullName>
    </submittedName>
</protein>
<evidence type="ECO:0000256" key="5">
    <source>
        <dbReference type="PROSITE-ProRule" id="PRU00339"/>
    </source>
</evidence>
<gene>
    <name evidence="9" type="ordered locus">Hoch_2041</name>
</gene>
<dbReference type="OrthoDB" id="9801841at2"/>
<dbReference type="eggNOG" id="COG0457">
    <property type="taxonomic scope" value="Bacteria"/>
</dbReference>
<dbReference type="HOGENOM" id="CLU_383470_0_0_7"/>
<dbReference type="STRING" id="502025.Hoch_2041"/>
<evidence type="ECO:0000256" key="4">
    <source>
        <dbReference type="ARBA" id="ARBA00022840"/>
    </source>
</evidence>
<keyword evidence="3 9" id="KW-0418">Kinase</keyword>
<dbReference type="AlphaFoldDB" id="D0LFY4"/>
<dbReference type="InterPro" id="IPR017441">
    <property type="entry name" value="Protein_kinase_ATP_BS"/>
</dbReference>
<keyword evidence="9" id="KW-0723">Serine/threonine-protein kinase</keyword>
<organism evidence="9 10">
    <name type="scientific">Haliangium ochraceum (strain DSM 14365 / JCM 11303 / SMP-2)</name>
    <dbReference type="NCBI Taxonomy" id="502025"/>
    <lineage>
        <taxon>Bacteria</taxon>
        <taxon>Pseudomonadati</taxon>
        <taxon>Myxococcota</taxon>
        <taxon>Polyangia</taxon>
        <taxon>Haliangiales</taxon>
        <taxon>Kofleriaceae</taxon>
        <taxon>Haliangium</taxon>
    </lineage>
</organism>
<feature type="region of interest" description="Disordered" evidence="7">
    <location>
        <begin position="463"/>
        <end position="499"/>
    </location>
</feature>
<dbReference type="RefSeq" id="WP_012827194.1">
    <property type="nucleotide sequence ID" value="NC_013440.1"/>
</dbReference>
<feature type="region of interest" description="Disordered" evidence="7">
    <location>
        <begin position="365"/>
        <end position="404"/>
    </location>
</feature>
<dbReference type="PANTHER" id="PTHR43289">
    <property type="entry name" value="MITOGEN-ACTIVATED PROTEIN KINASE KINASE KINASE 20-RELATED"/>
    <property type="match status" value="1"/>
</dbReference>
<feature type="binding site" evidence="6">
    <location>
        <position position="49"/>
    </location>
    <ligand>
        <name>ATP</name>
        <dbReference type="ChEBI" id="CHEBI:30616"/>
    </ligand>
</feature>
<reference evidence="9 10" key="1">
    <citation type="journal article" date="2010" name="Stand. Genomic Sci.">
        <title>Complete genome sequence of Haliangium ochraceum type strain (SMP-2).</title>
        <authorList>
            <consortium name="US DOE Joint Genome Institute (JGI-PGF)"/>
            <person name="Ivanova N."/>
            <person name="Daum C."/>
            <person name="Lang E."/>
            <person name="Abt B."/>
            <person name="Kopitz M."/>
            <person name="Saunders E."/>
            <person name="Lapidus A."/>
            <person name="Lucas S."/>
            <person name="Glavina Del Rio T."/>
            <person name="Nolan M."/>
            <person name="Tice H."/>
            <person name="Copeland A."/>
            <person name="Cheng J.F."/>
            <person name="Chen F."/>
            <person name="Bruce D."/>
            <person name="Goodwin L."/>
            <person name="Pitluck S."/>
            <person name="Mavromatis K."/>
            <person name="Pati A."/>
            <person name="Mikhailova N."/>
            <person name="Chen A."/>
            <person name="Palaniappan K."/>
            <person name="Land M."/>
            <person name="Hauser L."/>
            <person name="Chang Y.J."/>
            <person name="Jeffries C.D."/>
            <person name="Detter J.C."/>
            <person name="Brettin T."/>
            <person name="Rohde M."/>
            <person name="Goker M."/>
            <person name="Bristow J."/>
            <person name="Markowitz V."/>
            <person name="Eisen J.A."/>
            <person name="Hugenholtz P."/>
            <person name="Kyrpides N.C."/>
            <person name="Klenk H.P."/>
        </authorList>
    </citation>
    <scope>NUCLEOTIDE SEQUENCE [LARGE SCALE GENOMIC DNA]</scope>
    <source>
        <strain evidence="10">DSM 14365 / CIP 107738 / JCM 11303 / AJ 13395 / SMP-2</strain>
    </source>
</reference>
<keyword evidence="1" id="KW-0808">Transferase</keyword>
<dbReference type="GO" id="GO:0004674">
    <property type="term" value="F:protein serine/threonine kinase activity"/>
    <property type="evidence" value="ECO:0007669"/>
    <property type="project" value="UniProtKB-KW"/>
</dbReference>
<dbReference type="Pfam" id="PF13432">
    <property type="entry name" value="TPR_16"/>
    <property type="match status" value="2"/>
</dbReference>
<evidence type="ECO:0000259" key="8">
    <source>
        <dbReference type="PROSITE" id="PS50011"/>
    </source>
</evidence>
<dbReference type="PROSITE" id="PS50005">
    <property type="entry name" value="TPR"/>
    <property type="match status" value="4"/>
</dbReference>
<dbReference type="Gene3D" id="1.25.40.10">
    <property type="entry name" value="Tetratricopeptide repeat domain"/>
    <property type="match status" value="3"/>
</dbReference>
<feature type="compositionally biased region" description="Basic and acidic residues" evidence="7">
    <location>
        <begin position="479"/>
        <end position="488"/>
    </location>
</feature>
<feature type="repeat" description="TPR" evidence="5">
    <location>
        <begin position="580"/>
        <end position="613"/>
    </location>
</feature>
<dbReference type="SUPFAM" id="SSF56112">
    <property type="entry name" value="Protein kinase-like (PK-like)"/>
    <property type="match status" value="1"/>
</dbReference>
<feature type="repeat" description="TPR" evidence="5">
    <location>
        <begin position="648"/>
        <end position="681"/>
    </location>
</feature>
<dbReference type="SMART" id="SM00220">
    <property type="entry name" value="S_TKc"/>
    <property type="match status" value="1"/>
</dbReference>
<dbReference type="InterPro" id="IPR019734">
    <property type="entry name" value="TPR_rpt"/>
</dbReference>
<keyword evidence="2 6" id="KW-0547">Nucleotide-binding</keyword>
<evidence type="ECO:0000256" key="2">
    <source>
        <dbReference type="ARBA" id="ARBA00022741"/>
    </source>
</evidence>
<dbReference type="InterPro" id="IPR011009">
    <property type="entry name" value="Kinase-like_dom_sf"/>
</dbReference>
<feature type="domain" description="Protein kinase" evidence="8">
    <location>
        <begin position="20"/>
        <end position="289"/>
    </location>
</feature>
<feature type="compositionally biased region" description="Low complexity" evidence="7">
    <location>
        <begin position="384"/>
        <end position="404"/>
    </location>
</feature>
<dbReference type="InterPro" id="IPR008271">
    <property type="entry name" value="Ser/Thr_kinase_AS"/>
</dbReference>
<proteinExistence type="predicted"/>
<evidence type="ECO:0000256" key="6">
    <source>
        <dbReference type="PROSITE-ProRule" id="PRU10141"/>
    </source>
</evidence>
<name>D0LFY4_HALO1</name>
<evidence type="ECO:0000313" key="10">
    <source>
        <dbReference type="Proteomes" id="UP000001880"/>
    </source>
</evidence>
<dbReference type="PROSITE" id="PS50293">
    <property type="entry name" value="TPR_REGION"/>
    <property type="match status" value="3"/>
</dbReference>
<dbReference type="PROSITE" id="PS50011">
    <property type="entry name" value="PROTEIN_KINASE_DOM"/>
    <property type="match status" value="1"/>
</dbReference>
<dbReference type="PANTHER" id="PTHR43289:SF6">
    <property type="entry name" value="SERINE_THREONINE-PROTEIN KINASE NEKL-3"/>
    <property type="match status" value="1"/>
</dbReference>
<feature type="region of interest" description="Disordered" evidence="7">
    <location>
        <begin position="294"/>
        <end position="347"/>
    </location>
</feature>
<feature type="repeat" description="TPR" evidence="5">
    <location>
        <begin position="614"/>
        <end position="647"/>
    </location>
</feature>
<dbReference type="PROSITE" id="PS00107">
    <property type="entry name" value="PROTEIN_KINASE_ATP"/>
    <property type="match status" value="1"/>
</dbReference>
<dbReference type="SUPFAM" id="SSF48452">
    <property type="entry name" value="TPR-like"/>
    <property type="match status" value="1"/>
</dbReference>
<dbReference type="Proteomes" id="UP000001880">
    <property type="component" value="Chromosome"/>
</dbReference>
<dbReference type="CDD" id="cd14014">
    <property type="entry name" value="STKc_PknB_like"/>
    <property type="match status" value="1"/>
</dbReference>
<dbReference type="SMART" id="SM00028">
    <property type="entry name" value="TPR"/>
    <property type="match status" value="7"/>
</dbReference>
<dbReference type="eggNOG" id="COG0515">
    <property type="taxonomic scope" value="Bacteria"/>
</dbReference>
<evidence type="ECO:0000256" key="7">
    <source>
        <dbReference type="SAM" id="MobiDB-lite"/>
    </source>
</evidence>
<evidence type="ECO:0000256" key="3">
    <source>
        <dbReference type="ARBA" id="ARBA00022777"/>
    </source>
</evidence>
<keyword evidence="4 6" id="KW-0067">ATP-binding</keyword>
<accession>D0LFY4</accession>
<dbReference type="EMBL" id="CP001804">
    <property type="protein sequence ID" value="ACY14586.1"/>
    <property type="molecule type" value="Genomic_DNA"/>
</dbReference>